<dbReference type="AlphaFoldDB" id="A0B789"/>
<gene>
    <name evidence="10" type="primary">lysS</name>
    <name evidence="12" type="ordered locus">Mthe_0773</name>
</gene>
<dbReference type="InterPro" id="IPR045462">
    <property type="entry name" value="aa-tRNA-synth_I_cd-bd"/>
</dbReference>
<name>A0B789_METTP</name>
<dbReference type="EMBL" id="CP000477">
    <property type="protein sequence ID" value="ABK14563.1"/>
    <property type="molecule type" value="Genomic_DNA"/>
</dbReference>
<dbReference type="GO" id="GO:0006430">
    <property type="term" value="P:lysyl-tRNA aminoacylation"/>
    <property type="evidence" value="ECO:0007669"/>
    <property type="project" value="UniProtKB-UniRule"/>
</dbReference>
<dbReference type="OrthoDB" id="6838at2157"/>
<dbReference type="NCBIfam" id="TIGR00467">
    <property type="entry name" value="lysS_arch"/>
    <property type="match status" value="1"/>
</dbReference>
<dbReference type="HAMAP" id="MF_00177">
    <property type="entry name" value="Lys_tRNA_synth_class1"/>
    <property type="match status" value="1"/>
</dbReference>
<comment type="subcellular location">
    <subcellularLocation>
        <location evidence="1 10">Cytoplasm</location>
    </subcellularLocation>
</comment>
<keyword evidence="7 10" id="KW-0648">Protein biosynthesis</keyword>
<proteinExistence type="inferred from homology"/>
<comment type="similarity">
    <text evidence="2 10">Belongs to the class-I aminoacyl-tRNA synthetase family.</text>
</comment>
<dbReference type="STRING" id="349307.Mthe_0773"/>
<evidence type="ECO:0000256" key="9">
    <source>
        <dbReference type="ARBA" id="ARBA00048573"/>
    </source>
</evidence>
<evidence type="ECO:0000256" key="10">
    <source>
        <dbReference type="HAMAP-Rule" id="MF_00177"/>
    </source>
</evidence>
<evidence type="ECO:0000256" key="2">
    <source>
        <dbReference type="ARBA" id="ARBA00005594"/>
    </source>
</evidence>
<dbReference type="InterPro" id="IPR042078">
    <property type="entry name" value="Lys-tRNA-ligase_SC_fold"/>
</dbReference>
<keyword evidence="3 10" id="KW-0963">Cytoplasm</keyword>
<dbReference type="InterPro" id="IPR008925">
    <property type="entry name" value="aa_tRNA-synth_I_cd-bd_sf"/>
</dbReference>
<keyword evidence="4 10" id="KW-0436">Ligase</keyword>
<feature type="domain" description="Aminoacyl-tRNA synthetase class I anticodon-binding" evidence="11">
    <location>
        <begin position="417"/>
        <end position="493"/>
    </location>
</feature>
<dbReference type="HOGENOM" id="CLU_025562_1_0_2"/>
<dbReference type="PANTHER" id="PTHR37940:SF1">
    <property type="entry name" value="LYSINE--TRNA LIGASE"/>
    <property type="match status" value="1"/>
</dbReference>
<dbReference type="InterPro" id="IPR002904">
    <property type="entry name" value="Lys-tRNA-ligase"/>
</dbReference>
<evidence type="ECO:0000256" key="6">
    <source>
        <dbReference type="ARBA" id="ARBA00022840"/>
    </source>
</evidence>
<accession>A0B789</accession>
<dbReference type="PANTHER" id="PTHR37940">
    <property type="entry name" value="LYSINE--TRNA LIGASE"/>
    <property type="match status" value="1"/>
</dbReference>
<evidence type="ECO:0000256" key="7">
    <source>
        <dbReference type="ARBA" id="ARBA00022917"/>
    </source>
</evidence>
<sequence length="497" mass="56613">MIIHWADVIAERLKDHGPHTLATGITPSGPVHIGNLREVMTADAVYRALVDRGVEARLIYIADTYDRLRRLYPFLDESFREHVGKPLSEIPCPEGCCSSYSEHFLQPFLRAMDLLDIKPEVYRADQLYKEGVYLDAIKTALKKRDEIARILKEVSGRDVSPGWSPFDPICRDCGRMNTTRVTGFDLDSERVDYVCECGSTGSVSMRGGGKLVWRVDWPARWHILRVTVEPFGKDHATAGGSYDTGKRISEDVYNYPAPYPIVYEWIHLKGKGAMHSSTGLVVTVQEMLDVVPPEVLRYLIIRTKPEKHIEFDPGLPLLTLVDEFDQRRGDARALELSSIRQSEPFTIPFRHMVTAVQIARDDEDLLLKVLERSGYETSRRDEILARARNVRIWLERYAPPFVKFDVKEDLPQAVRNISPEERRGLGMLAERIEGKSAQEIHDEIYAVANELGLDPKKFFQAVYLAFLGERQGPKAGWFIASLDRDFVKRRLIEASVA</sequence>
<evidence type="ECO:0000256" key="8">
    <source>
        <dbReference type="ARBA" id="ARBA00023146"/>
    </source>
</evidence>
<dbReference type="Proteomes" id="UP000000674">
    <property type="component" value="Chromosome"/>
</dbReference>
<dbReference type="GO" id="GO:0005524">
    <property type="term" value="F:ATP binding"/>
    <property type="evidence" value="ECO:0007669"/>
    <property type="project" value="UniProtKB-UniRule"/>
</dbReference>
<dbReference type="InterPro" id="IPR020751">
    <property type="entry name" value="aa-tRNA-synth_I_codon-bd_sub2"/>
</dbReference>
<dbReference type="InterPro" id="IPR014729">
    <property type="entry name" value="Rossmann-like_a/b/a_fold"/>
</dbReference>
<dbReference type="SUPFAM" id="SSF48163">
    <property type="entry name" value="An anticodon-binding domain of class I aminoacyl-tRNA synthetases"/>
    <property type="match status" value="1"/>
</dbReference>
<keyword evidence="5 10" id="KW-0547">Nucleotide-binding</keyword>
<feature type="short sequence motif" description="'KMSKS' region" evidence="10">
    <location>
        <begin position="273"/>
        <end position="277"/>
    </location>
</feature>
<dbReference type="EC" id="6.1.1.6" evidence="10"/>
<keyword evidence="8 10" id="KW-0030">Aminoacyl-tRNA synthetase</keyword>
<comment type="catalytic activity">
    <reaction evidence="9 10">
        <text>tRNA(Lys) + L-lysine + ATP = L-lysyl-tRNA(Lys) + AMP + diphosphate</text>
        <dbReference type="Rhea" id="RHEA:20792"/>
        <dbReference type="Rhea" id="RHEA-COMP:9696"/>
        <dbReference type="Rhea" id="RHEA-COMP:9697"/>
        <dbReference type="ChEBI" id="CHEBI:30616"/>
        <dbReference type="ChEBI" id="CHEBI:32551"/>
        <dbReference type="ChEBI" id="CHEBI:33019"/>
        <dbReference type="ChEBI" id="CHEBI:78442"/>
        <dbReference type="ChEBI" id="CHEBI:78529"/>
        <dbReference type="ChEBI" id="CHEBI:456215"/>
        <dbReference type="EC" id="6.1.1.6"/>
    </reaction>
</comment>
<comment type="caution">
    <text evidence="10">Lacks conserved residue(s) required for the propagation of feature annotation.</text>
</comment>
<dbReference type="Pfam" id="PF19269">
    <property type="entry name" value="Anticodon_2"/>
    <property type="match status" value="1"/>
</dbReference>
<dbReference type="GO" id="GO:0005737">
    <property type="term" value="C:cytoplasm"/>
    <property type="evidence" value="ECO:0007669"/>
    <property type="project" value="UniProtKB-SubCell"/>
</dbReference>
<evidence type="ECO:0000256" key="1">
    <source>
        <dbReference type="ARBA" id="ARBA00004496"/>
    </source>
</evidence>
<evidence type="ECO:0000256" key="5">
    <source>
        <dbReference type="ARBA" id="ARBA00022741"/>
    </source>
</evidence>
<dbReference type="PROSITE" id="PS00178">
    <property type="entry name" value="AA_TRNA_LIGASE_I"/>
    <property type="match status" value="1"/>
</dbReference>
<dbReference type="SUPFAM" id="SSF52374">
    <property type="entry name" value="Nucleotidylyl transferase"/>
    <property type="match status" value="1"/>
</dbReference>
<dbReference type="GO" id="GO:0004824">
    <property type="term" value="F:lysine-tRNA ligase activity"/>
    <property type="evidence" value="ECO:0007669"/>
    <property type="project" value="UniProtKB-UniRule"/>
</dbReference>
<dbReference type="GeneID" id="4462413"/>
<dbReference type="Gene3D" id="6.10.20.10">
    <property type="entry name" value="Lysine tRNA ligase, stem contact fold domain"/>
    <property type="match status" value="1"/>
</dbReference>
<dbReference type="Gene3D" id="1.10.10.350">
    <property type="match status" value="1"/>
</dbReference>
<protein>
    <recommendedName>
        <fullName evidence="10">Lysine--tRNA ligase</fullName>
        <ecNumber evidence="10">6.1.1.6</ecNumber>
    </recommendedName>
    <alternativeName>
        <fullName evidence="10">Lysyl-tRNA synthetase</fullName>
        <shortName evidence="10">LysRS</shortName>
    </alternativeName>
</protein>
<feature type="short sequence motif" description="'HIGH' region" evidence="10">
    <location>
        <begin position="27"/>
        <end position="35"/>
    </location>
</feature>
<keyword evidence="6 10" id="KW-0067">ATP-binding</keyword>
<evidence type="ECO:0000313" key="12">
    <source>
        <dbReference type="EMBL" id="ABK14563.1"/>
    </source>
</evidence>
<evidence type="ECO:0000313" key="13">
    <source>
        <dbReference type="Proteomes" id="UP000000674"/>
    </source>
</evidence>
<dbReference type="Pfam" id="PF01921">
    <property type="entry name" value="tRNA-synt_1f"/>
    <property type="match status" value="1"/>
</dbReference>
<evidence type="ECO:0000256" key="3">
    <source>
        <dbReference type="ARBA" id="ARBA00022490"/>
    </source>
</evidence>
<dbReference type="GO" id="GO:0000049">
    <property type="term" value="F:tRNA binding"/>
    <property type="evidence" value="ECO:0007669"/>
    <property type="project" value="InterPro"/>
</dbReference>
<evidence type="ECO:0000256" key="4">
    <source>
        <dbReference type="ARBA" id="ARBA00022598"/>
    </source>
</evidence>
<dbReference type="InterPro" id="IPR001412">
    <property type="entry name" value="aa-tRNA-synth_I_CS"/>
</dbReference>
<reference evidence="12 13" key="1">
    <citation type="submission" date="2006-10" db="EMBL/GenBank/DDBJ databases">
        <title>Complete sequence of Methanosaeta thermophila PT.</title>
        <authorList>
            <consortium name="US DOE Joint Genome Institute"/>
            <person name="Copeland A."/>
            <person name="Lucas S."/>
            <person name="Lapidus A."/>
            <person name="Barry K."/>
            <person name="Detter J.C."/>
            <person name="Glavina del Rio T."/>
            <person name="Hammon N."/>
            <person name="Israni S."/>
            <person name="Pitluck S."/>
            <person name="Chain P."/>
            <person name="Malfatti S."/>
            <person name="Shin M."/>
            <person name="Vergez L."/>
            <person name="Schmutz J."/>
            <person name="Larimer F."/>
            <person name="Land M."/>
            <person name="Hauser L."/>
            <person name="Kyrpides N."/>
            <person name="Kim E."/>
            <person name="Smith K.S."/>
            <person name="Ingram-Smith C."/>
            <person name="Richardson P."/>
        </authorList>
    </citation>
    <scope>NUCLEOTIDE SEQUENCE [LARGE SCALE GENOMIC DNA]</scope>
    <source>
        <strain evidence="13">DSM 6194 / JCM 14653 / NBRC 101360 / PT</strain>
    </source>
</reference>
<dbReference type="RefSeq" id="WP_011695959.1">
    <property type="nucleotide sequence ID" value="NC_008553.1"/>
</dbReference>
<organism evidence="12 13">
    <name type="scientific">Methanothrix thermoacetophila (strain DSM 6194 / JCM 14653 / NBRC 101360 / PT)</name>
    <name type="common">Methanosaeta thermophila</name>
    <dbReference type="NCBI Taxonomy" id="349307"/>
    <lineage>
        <taxon>Archaea</taxon>
        <taxon>Methanobacteriati</taxon>
        <taxon>Methanobacteriota</taxon>
        <taxon>Stenosarchaea group</taxon>
        <taxon>Methanomicrobia</taxon>
        <taxon>Methanotrichales</taxon>
        <taxon>Methanotrichaceae</taxon>
        <taxon>Methanothrix</taxon>
    </lineage>
</organism>
<dbReference type="Gene3D" id="3.40.50.620">
    <property type="entry name" value="HUPs"/>
    <property type="match status" value="2"/>
</dbReference>
<evidence type="ECO:0000259" key="11">
    <source>
        <dbReference type="Pfam" id="PF19269"/>
    </source>
</evidence>
<dbReference type="KEGG" id="mtp:Mthe_0773"/>
<keyword evidence="13" id="KW-1185">Reference proteome</keyword>
<dbReference type="Gene3D" id="1.10.10.770">
    <property type="match status" value="1"/>
</dbReference>